<evidence type="ECO:0000256" key="1">
    <source>
        <dbReference type="ARBA" id="ARBA00009003"/>
    </source>
</evidence>
<dbReference type="GO" id="GO:0000136">
    <property type="term" value="C:mannan polymerase complex"/>
    <property type="evidence" value="ECO:0007669"/>
    <property type="project" value="TreeGrafter"/>
</dbReference>
<dbReference type="GO" id="GO:0006487">
    <property type="term" value="P:protein N-linked glycosylation"/>
    <property type="evidence" value="ECO:0007669"/>
    <property type="project" value="TreeGrafter"/>
</dbReference>
<proteinExistence type="inferred from homology"/>
<name>A0A5N6KCV9_MONLA</name>
<comment type="caution">
    <text evidence="3">The sequence shown here is derived from an EMBL/GenBank/DDBJ whole genome shotgun (WGS) entry which is preliminary data.</text>
</comment>
<dbReference type="OrthoDB" id="409543at2759"/>
<comment type="similarity">
    <text evidence="1">Belongs to the glycosyltransferase 32 family.</text>
</comment>
<gene>
    <name evidence="3" type="ORF">EYC80_003133</name>
</gene>
<accession>A0A5N6KCV9</accession>
<dbReference type="SUPFAM" id="SSF53448">
    <property type="entry name" value="Nucleotide-diphospho-sugar transferases"/>
    <property type="match status" value="1"/>
</dbReference>
<dbReference type="PANTHER" id="PTHR31834">
    <property type="entry name" value="INITIATION-SPECIFIC ALPHA-1,6-MANNOSYLTRANSFERASE"/>
    <property type="match status" value="1"/>
</dbReference>
<dbReference type="Pfam" id="PF04488">
    <property type="entry name" value="Gly_transf_sug"/>
    <property type="match status" value="1"/>
</dbReference>
<reference evidence="3 4" key="1">
    <citation type="submission" date="2019-06" db="EMBL/GenBank/DDBJ databases">
        <title>Genome Sequence of the Brown Rot Fungal Pathogen Monilinia laxa.</title>
        <authorList>
            <person name="De Miccolis Angelini R.M."/>
            <person name="Landi L."/>
            <person name="Abate D."/>
            <person name="Pollastro S."/>
            <person name="Romanazzi G."/>
            <person name="Faretra F."/>
        </authorList>
    </citation>
    <scope>NUCLEOTIDE SEQUENCE [LARGE SCALE GENOMIC DNA]</scope>
    <source>
        <strain evidence="3 4">Mlax316</strain>
    </source>
</reference>
<feature type="transmembrane region" description="Helical" evidence="2">
    <location>
        <begin position="6"/>
        <end position="23"/>
    </location>
</feature>
<dbReference type="AlphaFoldDB" id="A0A5N6KCV9"/>
<dbReference type="Proteomes" id="UP000326757">
    <property type="component" value="Unassembled WGS sequence"/>
</dbReference>
<dbReference type="PANTHER" id="PTHR31834:SF8">
    <property type="entry name" value="TRANSFERASE, PUTATIVE (AFU_ORTHOLOGUE AFUA_6G14040)-RELATED"/>
    <property type="match status" value="1"/>
</dbReference>
<evidence type="ECO:0000256" key="2">
    <source>
        <dbReference type="SAM" id="Phobius"/>
    </source>
</evidence>
<sequence length="369" mass="41211">MVASRVIPVACGLTVLMFVLWQLSSTKRFFNSKTIIFDPNKGFQQIVGDSAKSEHHSPSPVYTNLTTTTTSTYVQVVTSTSYVIQTISATPAPLFTPHPTPHDFPKKIWHKAGPKGVSADTMPWVQTWATKNPSYRQEILNDATADTYVLEHFADHPEILYTYFTLTVPILRADLVRYLILLAEGGVWSDLDAECLVPVDKWIPHEFRDAKISMVVGMEFDFGWKNDGMTHDQFNSWTLMAKPGTRHLEVIIKEALARIQKEAADHNVELRDFKMSMVSDVVDVTGPKAMTNAILKSLGEMLEENLDDRNISYTKMKKPTLLGDVLILPGGAMAAYQNGMPTDEGEYLVSHHYAGSWKNQDGGEAKKGS</sequence>
<dbReference type="GO" id="GO:0000009">
    <property type="term" value="F:alpha-1,6-mannosyltransferase activity"/>
    <property type="evidence" value="ECO:0007669"/>
    <property type="project" value="InterPro"/>
</dbReference>
<dbReference type="EMBL" id="VIGI01000004">
    <property type="protein sequence ID" value="KAB8301246.1"/>
    <property type="molecule type" value="Genomic_DNA"/>
</dbReference>
<keyword evidence="2" id="KW-0812">Transmembrane</keyword>
<keyword evidence="2" id="KW-0472">Membrane</keyword>
<protein>
    <recommendedName>
        <fullName evidence="5">Initiation-specific alpha-1,6-mannosyltransferase</fullName>
    </recommendedName>
</protein>
<dbReference type="InterPro" id="IPR029044">
    <property type="entry name" value="Nucleotide-diphossugar_trans"/>
</dbReference>
<evidence type="ECO:0000313" key="4">
    <source>
        <dbReference type="Proteomes" id="UP000326757"/>
    </source>
</evidence>
<dbReference type="Gene3D" id="3.90.550.20">
    <property type="match status" value="1"/>
</dbReference>
<evidence type="ECO:0000313" key="3">
    <source>
        <dbReference type="EMBL" id="KAB8301246.1"/>
    </source>
</evidence>
<keyword evidence="4" id="KW-1185">Reference proteome</keyword>
<organism evidence="3 4">
    <name type="scientific">Monilinia laxa</name>
    <name type="common">Brown rot fungus</name>
    <name type="synonym">Sclerotinia laxa</name>
    <dbReference type="NCBI Taxonomy" id="61186"/>
    <lineage>
        <taxon>Eukaryota</taxon>
        <taxon>Fungi</taxon>
        <taxon>Dikarya</taxon>
        <taxon>Ascomycota</taxon>
        <taxon>Pezizomycotina</taxon>
        <taxon>Leotiomycetes</taxon>
        <taxon>Helotiales</taxon>
        <taxon>Sclerotiniaceae</taxon>
        <taxon>Monilinia</taxon>
    </lineage>
</organism>
<dbReference type="InterPro" id="IPR007577">
    <property type="entry name" value="GlycoTrfase_DXD_sugar-bd_CS"/>
</dbReference>
<dbReference type="InterPro" id="IPR039367">
    <property type="entry name" value="Och1-like"/>
</dbReference>
<keyword evidence="2" id="KW-1133">Transmembrane helix</keyword>
<evidence type="ECO:0008006" key="5">
    <source>
        <dbReference type="Google" id="ProtNLM"/>
    </source>
</evidence>